<proteinExistence type="predicted"/>
<accession>A0A379GE91</accession>
<protein>
    <submittedName>
        <fullName evidence="2">Adhesin</fullName>
    </submittedName>
</protein>
<gene>
    <name evidence="2" type="ORF">NCTC11938_03593</name>
</gene>
<evidence type="ECO:0000256" key="1">
    <source>
        <dbReference type="SAM" id="MobiDB-lite"/>
    </source>
</evidence>
<evidence type="ECO:0000313" key="3">
    <source>
        <dbReference type="Proteomes" id="UP000254191"/>
    </source>
</evidence>
<reference evidence="2 3" key="1">
    <citation type="submission" date="2018-06" db="EMBL/GenBank/DDBJ databases">
        <authorList>
            <consortium name="Pathogen Informatics"/>
            <person name="Doyle S."/>
        </authorList>
    </citation>
    <scope>NUCLEOTIDE SEQUENCE [LARGE SCALE GENOMIC DNA]</scope>
    <source>
        <strain evidence="2 3">NCTC11938</strain>
    </source>
</reference>
<dbReference type="EMBL" id="UGTS01000006">
    <property type="protein sequence ID" value="SUC39307.1"/>
    <property type="molecule type" value="Genomic_DNA"/>
</dbReference>
<dbReference type="Proteomes" id="UP000254191">
    <property type="component" value="Unassembled WGS sequence"/>
</dbReference>
<dbReference type="AlphaFoldDB" id="A0A379GE91"/>
<name>A0A379GE91_PROMI</name>
<feature type="region of interest" description="Disordered" evidence="1">
    <location>
        <begin position="1"/>
        <end position="21"/>
    </location>
</feature>
<organism evidence="2 3">
    <name type="scientific">Proteus mirabilis</name>
    <dbReference type="NCBI Taxonomy" id="584"/>
    <lineage>
        <taxon>Bacteria</taxon>
        <taxon>Pseudomonadati</taxon>
        <taxon>Pseudomonadota</taxon>
        <taxon>Gammaproteobacteria</taxon>
        <taxon>Enterobacterales</taxon>
        <taxon>Morganellaceae</taxon>
        <taxon>Proteus</taxon>
    </lineage>
</organism>
<sequence length="319" mass="35554">MVESSVDIPPTSTAYLPQPPLMPHLPQPPLMGYRAPTIGNTSGYRTQFPNTDANPIKTIKAIKTYLDMTDHATDYHSKLIGEYISAFISISRPSTSTSSENILVSLSKPFFDHMSKAIDVDSDEDGSMLVDKSKKDIARTMSSYLESLEAGFLETMNDENTSEIRLTQMALLHQIQDFKNIVDESIEKGTSFTIVANQDLETAEPLTEIQMITKRLSQPVTRVDIANAYVLLSGKIDNEVGAIANQQQITTETLTLQDNKITKVESDVKKNEGNIAVNREGITKVESIVEKNKEDIQTNKEDIQTNRENINQLNKLLTK</sequence>
<evidence type="ECO:0000313" key="2">
    <source>
        <dbReference type="EMBL" id="SUC39307.1"/>
    </source>
</evidence>